<keyword evidence="2" id="KW-1185">Reference proteome</keyword>
<evidence type="ECO:0000313" key="1">
    <source>
        <dbReference type="EMBL" id="KMZ76056.1"/>
    </source>
</evidence>
<dbReference type="EMBL" id="LFYR01000090">
    <property type="protein sequence ID" value="KMZ76056.1"/>
    <property type="molecule type" value="Genomic_DNA"/>
</dbReference>
<accession>A0A0K9Q459</accession>
<name>A0A0K9Q459_ZOSMR</name>
<organism evidence="1 2">
    <name type="scientific">Zostera marina</name>
    <name type="common">Eelgrass</name>
    <dbReference type="NCBI Taxonomy" id="29655"/>
    <lineage>
        <taxon>Eukaryota</taxon>
        <taxon>Viridiplantae</taxon>
        <taxon>Streptophyta</taxon>
        <taxon>Embryophyta</taxon>
        <taxon>Tracheophyta</taxon>
        <taxon>Spermatophyta</taxon>
        <taxon>Magnoliopsida</taxon>
        <taxon>Liliopsida</taxon>
        <taxon>Zosteraceae</taxon>
        <taxon>Zostera</taxon>
    </lineage>
</organism>
<dbReference type="AlphaFoldDB" id="A0A0K9Q459"/>
<reference evidence="2" key="1">
    <citation type="journal article" date="2016" name="Nature">
        <title>The genome of the seagrass Zostera marina reveals angiosperm adaptation to the sea.</title>
        <authorList>
            <person name="Olsen J.L."/>
            <person name="Rouze P."/>
            <person name="Verhelst B."/>
            <person name="Lin Y.-C."/>
            <person name="Bayer T."/>
            <person name="Collen J."/>
            <person name="Dattolo E."/>
            <person name="De Paoli E."/>
            <person name="Dittami S."/>
            <person name="Maumus F."/>
            <person name="Michel G."/>
            <person name="Kersting A."/>
            <person name="Lauritano C."/>
            <person name="Lohaus R."/>
            <person name="Toepel M."/>
            <person name="Tonon T."/>
            <person name="Vanneste K."/>
            <person name="Amirebrahimi M."/>
            <person name="Brakel J."/>
            <person name="Bostroem C."/>
            <person name="Chovatia M."/>
            <person name="Grimwood J."/>
            <person name="Jenkins J.W."/>
            <person name="Jueterbock A."/>
            <person name="Mraz A."/>
            <person name="Stam W.T."/>
            <person name="Tice H."/>
            <person name="Bornberg-Bauer E."/>
            <person name="Green P.J."/>
            <person name="Pearson G.A."/>
            <person name="Procaccini G."/>
            <person name="Duarte C.M."/>
            <person name="Schmutz J."/>
            <person name="Reusch T.B.H."/>
            <person name="Van de Peer Y."/>
        </authorList>
    </citation>
    <scope>NUCLEOTIDE SEQUENCE [LARGE SCALE GENOMIC DNA]</scope>
    <source>
        <strain evidence="2">cv. Finnish</strain>
    </source>
</reference>
<comment type="caution">
    <text evidence="1">The sequence shown here is derived from an EMBL/GenBank/DDBJ whole genome shotgun (WGS) entry which is preliminary data.</text>
</comment>
<sequence length="66" mass="7579">MAFSPFTLMHCLQFCPYLAARYSLHRPGAAILYQKHNLPVPLFEISIAQSEHRLSSTVELLLKFCQ</sequence>
<protein>
    <submittedName>
        <fullName evidence="1">Uncharacterized protein</fullName>
    </submittedName>
</protein>
<evidence type="ECO:0000313" key="2">
    <source>
        <dbReference type="Proteomes" id="UP000036987"/>
    </source>
</evidence>
<proteinExistence type="predicted"/>
<gene>
    <name evidence="1" type="ORF">ZOSMA_107G00530</name>
</gene>
<dbReference type="Proteomes" id="UP000036987">
    <property type="component" value="Unassembled WGS sequence"/>
</dbReference>